<accession>A0A0A8Y0U8</accession>
<protein>
    <submittedName>
        <fullName evidence="1">Uncharacterized protein</fullName>
    </submittedName>
</protein>
<name>A0A0A8Y0U8_ARUDO</name>
<proteinExistence type="predicted"/>
<organism evidence="1">
    <name type="scientific">Arundo donax</name>
    <name type="common">Giant reed</name>
    <name type="synonym">Donax arundinaceus</name>
    <dbReference type="NCBI Taxonomy" id="35708"/>
    <lineage>
        <taxon>Eukaryota</taxon>
        <taxon>Viridiplantae</taxon>
        <taxon>Streptophyta</taxon>
        <taxon>Embryophyta</taxon>
        <taxon>Tracheophyta</taxon>
        <taxon>Spermatophyta</taxon>
        <taxon>Magnoliopsida</taxon>
        <taxon>Liliopsida</taxon>
        <taxon>Poales</taxon>
        <taxon>Poaceae</taxon>
        <taxon>PACMAD clade</taxon>
        <taxon>Arundinoideae</taxon>
        <taxon>Arundineae</taxon>
        <taxon>Arundo</taxon>
    </lineage>
</organism>
<evidence type="ECO:0000313" key="1">
    <source>
        <dbReference type="EMBL" id="JAD19974.1"/>
    </source>
</evidence>
<sequence length="54" mass="6051">MVFSGCMPDESTYIILVEGLAYEGFLYEAKELLGNLCSRGVLDKSLIEEESHYS</sequence>
<reference evidence="1" key="1">
    <citation type="submission" date="2014-09" db="EMBL/GenBank/DDBJ databases">
        <authorList>
            <person name="Magalhaes I.L.F."/>
            <person name="Oliveira U."/>
            <person name="Santos F.R."/>
            <person name="Vidigal T.H.D.A."/>
            <person name="Brescovit A.D."/>
            <person name="Santos A.J."/>
        </authorList>
    </citation>
    <scope>NUCLEOTIDE SEQUENCE</scope>
    <source>
        <tissue evidence="1">Shoot tissue taken approximately 20 cm above the soil surface</tissue>
    </source>
</reference>
<reference evidence="1" key="2">
    <citation type="journal article" date="2015" name="Data Brief">
        <title>Shoot transcriptome of the giant reed, Arundo donax.</title>
        <authorList>
            <person name="Barrero R.A."/>
            <person name="Guerrero F.D."/>
            <person name="Moolhuijzen P."/>
            <person name="Goolsby J.A."/>
            <person name="Tidwell J."/>
            <person name="Bellgard S.E."/>
            <person name="Bellgard M.I."/>
        </authorList>
    </citation>
    <scope>NUCLEOTIDE SEQUENCE</scope>
    <source>
        <tissue evidence="1">Shoot tissue taken approximately 20 cm above the soil surface</tissue>
    </source>
</reference>
<dbReference type="AlphaFoldDB" id="A0A0A8Y0U8"/>
<dbReference type="EMBL" id="GBRH01277921">
    <property type="protein sequence ID" value="JAD19974.1"/>
    <property type="molecule type" value="Transcribed_RNA"/>
</dbReference>